<dbReference type="Proteomes" id="UP000030754">
    <property type="component" value="Unassembled WGS sequence"/>
</dbReference>
<name>U6N4A3_9EIME</name>
<dbReference type="VEuPathDB" id="ToxoDB:ENH_00070540"/>
<dbReference type="AlphaFoldDB" id="U6N4A3"/>
<dbReference type="OrthoDB" id="10357982at2759"/>
<organism evidence="1 2">
    <name type="scientific">Eimeria necatrix</name>
    <dbReference type="NCBI Taxonomy" id="51315"/>
    <lineage>
        <taxon>Eukaryota</taxon>
        <taxon>Sar</taxon>
        <taxon>Alveolata</taxon>
        <taxon>Apicomplexa</taxon>
        <taxon>Conoidasida</taxon>
        <taxon>Coccidia</taxon>
        <taxon>Eucoccidiorida</taxon>
        <taxon>Eimeriorina</taxon>
        <taxon>Eimeriidae</taxon>
        <taxon>Eimeria</taxon>
    </lineage>
</organism>
<protein>
    <submittedName>
        <fullName evidence="1">Uncharacterized protein</fullName>
    </submittedName>
</protein>
<reference evidence="1" key="2">
    <citation type="submission" date="2013-10" db="EMBL/GenBank/DDBJ databases">
        <authorList>
            <person name="Aslett M."/>
        </authorList>
    </citation>
    <scope>NUCLEOTIDE SEQUENCE [LARGE SCALE GENOMIC DNA]</scope>
    <source>
        <strain evidence="1">Houghton</strain>
    </source>
</reference>
<reference evidence="1" key="1">
    <citation type="submission" date="2013-10" db="EMBL/GenBank/DDBJ databases">
        <title>Genomic analysis of the causative agents of coccidiosis in chickens.</title>
        <authorList>
            <person name="Reid A.J."/>
            <person name="Blake D."/>
            <person name="Billington K."/>
            <person name="Browne H."/>
            <person name="Dunn M."/>
            <person name="Hung S."/>
            <person name="Kawahara F."/>
            <person name="Miranda-Saavedra D."/>
            <person name="Mourier T."/>
            <person name="Nagra H."/>
            <person name="Otto T.D."/>
            <person name="Rawlings N."/>
            <person name="Sanchez A."/>
            <person name="Sanders M."/>
            <person name="Subramaniam C."/>
            <person name="Tay Y."/>
            <person name="Dear P."/>
            <person name="Doerig C."/>
            <person name="Gruber A."/>
            <person name="Parkinson J."/>
            <person name="Shirley M."/>
            <person name="Wan K.L."/>
            <person name="Berriman M."/>
            <person name="Tomley F."/>
            <person name="Pain A."/>
        </authorList>
    </citation>
    <scope>NUCLEOTIDE SEQUENCE [LARGE SCALE GENOMIC DNA]</scope>
    <source>
        <strain evidence="1">Houghton</strain>
    </source>
</reference>
<evidence type="ECO:0000313" key="1">
    <source>
        <dbReference type="EMBL" id="CDJ69535.1"/>
    </source>
</evidence>
<keyword evidence="2" id="KW-1185">Reference proteome</keyword>
<dbReference type="EMBL" id="HG725749">
    <property type="protein sequence ID" value="CDJ69535.1"/>
    <property type="molecule type" value="Genomic_DNA"/>
</dbReference>
<proteinExistence type="predicted"/>
<dbReference type="RefSeq" id="XP_013438001.1">
    <property type="nucleotide sequence ID" value="XM_013582547.1"/>
</dbReference>
<dbReference type="GeneID" id="25477186"/>
<gene>
    <name evidence="1" type="ORF">ENH_00070540</name>
</gene>
<accession>U6N4A3</accession>
<sequence>MAEVSGDPRAVENLKSYLDVIKESYAANPWKARLLLVLTADDSDPQFSALEEGLRARAAENSAKAISGIGLYMANFAILLLEGLTSGVMGCMRWLDTLCQSQKVKQGLVLYFSDCLEPAGLLAKEFARFAPDPRALQNLLSSSKTFSLLFSVPEFCENLLGDFYATLPRDRTF</sequence>
<evidence type="ECO:0000313" key="2">
    <source>
        <dbReference type="Proteomes" id="UP000030754"/>
    </source>
</evidence>